<feature type="compositionally biased region" description="Basic and acidic residues" evidence="1">
    <location>
        <begin position="11"/>
        <end position="26"/>
    </location>
</feature>
<dbReference type="EMBL" id="CP039351">
    <property type="protein sequence ID" value="QCD99125.1"/>
    <property type="molecule type" value="Genomic_DNA"/>
</dbReference>
<feature type="region of interest" description="Disordered" evidence="1">
    <location>
        <begin position="64"/>
        <end position="133"/>
    </location>
</feature>
<gene>
    <name evidence="2" type="ORF">DEO72_LG7g405</name>
</gene>
<protein>
    <submittedName>
        <fullName evidence="2">Uncharacterized protein</fullName>
    </submittedName>
</protein>
<evidence type="ECO:0000256" key="1">
    <source>
        <dbReference type="SAM" id="MobiDB-lite"/>
    </source>
</evidence>
<evidence type="ECO:0000313" key="2">
    <source>
        <dbReference type="EMBL" id="QCD99125.1"/>
    </source>
</evidence>
<feature type="region of interest" description="Disordered" evidence="1">
    <location>
        <begin position="1"/>
        <end position="50"/>
    </location>
</feature>
<dbReference type="AlphaFoldDB" id="A0A4D6MCN1"/>
<reference evidence="2 3" key="1">
    <citation type="submission" date="2019-04" db="EMBL/GenBank/DDBJ databases">
        <title>An improved genome assembly and genetic linkage map for asparagus bean, Vigna unguiculata ssp. sesquipedialis.</title>
        <authorList>
            <person name="Xia Q."/>
            <person name="Zhang R."/>
            <person name="Dong Y."/>
        </authorList>
    </citation>
    <scope>NUCLEOTIDE SEQUENCE [LARGE SCALE GENOMIC DNA]</scope>
    <source>
        <tissue evidence="2">Leaf</tissue>
    </source>
</reference>
<organism evidence="2 3">
    <name type="scientific">Vigna unguiculata</name>
    <name type="common">Cowpea</name>
    <dbReference type="NCBI Taxonomy" id="3917"/>
    <lineage>
        <taxon>Eukaryota</taxon>
        <taxon>Viridiplantae</taxon>
        <taxon>Streptophyta</taxon>
        <taxon>Embryophyta</taxon>
        <taxon>Tracheophyta</taxon>
        <taxon>Spermatophyta</taxon>
        <taxon>Magnoliopsida</taxon>
        <taxon>eudicotyledons</taxon>
        <taxon>Gunneridae</taxon>
        <taxon>Pentapetalae</taxon>
        <taxon>rosids</taxon>
        <taxon>fabids</taxon>
        <taxon>Fabales</taxon>
        <taxon>Fabaceae</taxon>
        <taxon>Papilionoideae</taxon>
        <taxon>50 kb inversion clade</taxon>
        <taxon>NPAAA clade</taxon>
        <taxon>indigoferoid/millettioid clade</taxon>
        <taxon>Phaseoleae</taxon>
        <taxon>Vigna</taxon>
    </lineage>
</organism>
<feature type="compositionally biased region" description="Acidic residues" evidence="1">
    <location>
        <begin position="27"/>
        <end position="46"/>
    </location>
</feature>
<accession>A0A4D6MCN1</accession>
<feature type="compositionally biased region" description="Gly residues" evidence="1">
    <location>
        <begin position="68"/>
        <end position="78"/>
    </location>
</feature>
<keyword evidence="3" id="KW-1185">Reference proteome</keyword>
<proteinExistence type="predicted"/>
<dbReference type="Proteomes" id="UP000501690">
    <property type="component" value="Linkage Group LG7"/>
</dbReference>
<sequence length="133" mass="12990">MANPAALNPEEADHGAGEQVNERAVGEDDAADAEREEGEDEGEQDEGGVALAFEEVEFGELGVELPVVGGGGGDGVVGEEGASGECGEEGGGGGRVEGEEGVSGVCAGDGEKREGAAGMAVEPGGDVVDFAVD</sequence>
<evidence type="ECO:0000313" key="3">
    <source>
        <dbReference type="Proteomes" id="UP000501690"/>
    </source>
</evidence>
<name>A0A4D6MCN1_VIGUN</name>